<evidence type="ECO:0000313" key="2">
    <source>
        <dbReference type="EMBL" id="AFK66760.1"/>
    </source>
</evidence>
<accession>I3UMP5</accession>
<feature type="region of interest" description="Disordered" evidence="1">
    <location>
        <begin position="1"/>
        <end position="27"/>
    </location>
</feature>
<feature type="compositionally biased region" description="Basic residues" evidence="1">
    <location>
        <begin position="16"/>
        <end position="27"/>
    </location>
</feature>
<name>I3UMP5_PCV2</name>
<dbReference type="EMBL" id="JQ690760">
    <property type="protein sequence ID" value="AFK66760.1"/>
    <property type="molecule type" value="Genomic_DNA"/>
</dbReference>
<organismHost>
    <name type="scientific">Sus scrofa</name>
    <name type="common">Pig</name>
    <dbReference type="NCBI Taxonomy" id="9823"/>
</organismHost>
<sequence length="27" mass="3046">MEEADPNHIKGGGRSSLRRGHRLGQWT</sequence>
<evidence type="ECO:0000313" key="3">
    <source>
        <dbReference type="Proteomes" id="UP000162998"/>
    </source>
</evidence>
<evidence type="ECO:0000256" key="1">
    <source>
        <dbReference type="SAM" id="MobiDB-lite"/>
    </source>
</evidence>
<proteinExistence type="predicted"/>
<protein>
    <submittedName>
        <fullName evidence="2">ORF1</fullName>
    </submittedName>
</protein>
<organism evidence="2 3">
    <name type="scientific">Porcine circovirus 2</name>
    <name type="common">PCV2</name>
    <dbReference type="NCBI Taxonomy" id="85708"/>
    <lineage>
        <taxon>Viruses</taxon>
        <taxon>Monodnaviria</taxon>
        <taxon>Shotokuvirae</taxon>
        <taxon>Cressdnaviricota</taxon>
        <taxon>Arfiviricetes</taxon>
        <taxon>Cirlivirales</taxon>
        <taxon>Circoviridae</taxon>
        <taxon>Circovirus</taxon>
        <taxon>Circovirus porcine2</taxon>
    </lineage>
</organism>
<reference evidence="2 3" key="1">
    <citation type="journal article" date="2012" name="J. Virol.">
        <title>Complete genome sequence of the rearranged porcine circovirus type 2.</title>
        <authorList>
            <person name="Wen L."/>
            <person name="He K."/>
            <person name="Ni Y."/>
            <person name="Zhang X."/>
            <person name="Li B."/>
            <person name="Wang X."/>
            <person name="Guo R.L."/>
            <person name="Yu Z."/>
            <person name="Mao A."/>
            <person name="Zhou J."/>
            <person name="Lv L."/>
            <person name="Jiang J."/>
        </authorList>
    </citation>
    <scope>NUCLEOTIDE SEQUENCE [LARGE SCALE GENOMIC DNA]</scope>
    <source>
        <strain evidence="2">ZJQDH2</strain>
    </source>
</reference>
<dbReference type="Proteomes" id="UP000162998">
    <property type="component" value="Genome"/>
</dbReference>